<evidence type="ECO:0000313" key="4">
    <source>
        <dbReference type="Proteomes" id="UP000009049"/>
    </source>
</evidence>
<dbReference type="eggNOG" id="COG1443">
    <property type="taxonomic scope" value="Bacteria"/>
</dbReference>
<keyword evidence="4" id="KW-1185">Reference proteome</keyword>
<dbReference type="HOGENOM" id="CLU_060552_1_0_10"/>
<evidence type="ECO:0000313" key="3">
    <source>
        <dbReference type="EMBL" id="EAR14032.1"/>
    </source>
</evidence>
<name>A4CQA8_ROBBH</name>
<dbReference type="EMBL" id="CP001712">
    <property type="protein sequence ID" value="EAR14032.1"/>
    <property type="molecule type" value="Genomic_DNA"/>
</dbReference>
<dbReference type="PANTHER" id="PTHR10885:SF20">
    <property type="entry name" value="NUDIX HYDROLASE DOMAIN-CONTAINING PROTEIN"/>
    <property type="match status" value="1"/>
</dbReference>
<dbReference type="SUPFAM" id="SSF55811">
    <property type="entry name" value="Nudix"/>
    <property type="match status" value="1"/>
</dbReference>
<dbReference type="InterPro" id="IPR020084">
    <property type="entry name" value="NUDIX_hydrolase_CS"/>
</dbReference>
<dbReference type="Gene3D" id="3.90.79.10">
    <property type="entry name" value="Nucleoside Triphosphate Pyrophosphohydrolase"/>
    <property type="match status" value="1"/>
</dbReference>
<dbReference type="InterPro" id="IPR000086">
    <property type="entry name" value="NUDIX_hydrolase_dom"/>
</dbReference>
<dbReference type="PROSITE" id="PS51462">
    <property type="entry name" value="NUDIX"/>
    <property type="match status" value="1"/>
</dbReference>
<dbReference type="KEGG" id="rbi:RB2501_00035"/>
<dbReference type="GO" id="GO:0009240">
    <property type="term" value="P:isopentenyl diphosphate biosynthetic process"/>
    <property type="evidence" value="ECO:0007669"/>
    <property type="project" value="TreeGrafter"/>
</dbReference>
<dbReference type="OrthoDB" id="9786032at2"/>
<gene>
    <name evidence="3" type="ordered locus">RB2501_00035</name>
</gene>
<dbReference type="RefSeq" id="WP_015755206.1">
    <property type="nucleotide sequence ID" value="NC_013222.1"/>
</dbReference>
<dbReference type="GO" id="GO:0016787">
    <property type="term" value="F:hydrolase activity"/>
    <property type="evidence" value="ECO:0007669"/>
    <property type="project" value="UniProtKB-KW"/>
</dbReference>
<sequence length="182" mass="20567">MDERIDIWDADGNPTGKTALKSEAHREGWYHPTVHVWFYTSDGRVLLQRRAEDKATDPGVWDVSVAGHVGAGESPLEGAVREIREEIGLEVSADQLIPITTVKDSRDHPGGIRDREFRHVYLCRLSQPFGALTPQQSEVAELRLIPLLQFAEETWGLARPGEYVPHGAQYYSRIVKEVKKRL</sequence>
<dbReference type="Pfam" id="PF00293">
    <property type="entry name" value="NUDIX"/>
    <property type="match status" value="1"/>
</dbReference>
<reference evidence="3 4" key="1">
    <citation type="journal article" date="2009" name="J. Bacteriol.">
        <title>Complete genome sequence of Robiginitalea biformata HTCC2501.</title>
        <authorList>
            <person name="Oh H.M."/>
            <person name="Giovannoni S.J."/>
            <person name="Lee K."/>
            <person name="Ferriera S."/>
            <person name="Johnson J."/>
            <person name="Cho J.C."/>
        </authorList>
    </citation>
    <scope>NUCLEOTIDE SEQUENCE [LARGE SCALE GENOMIC DNA]</scope>
    <source>
        <strain evidence="4">ATCC BAA-864 / HTCC2501 / KCTC 12146</strain>
    </source>
</reference>
<accession>A4CQA8</accession>
<feature type="domain" description="Nudix hydrolase" evidence="2">
    <location>
        <begin position="29"/>
        <end position="176"/>
    </location>
</feature>
<dbReference type="Proteomes" id="UP000009049">
    <property type="component" value="Chromosome"/>
</dbReference>
<dbReference type="PANTHER" id="PTHR10885">
    <property type="entry name" value="ISOPENTENYL-DIPHOSPHATE DELTA-ISOMERASE"/>
    <property type="match status" value="1"/>
</dbReference>
<keyword evidence="1 3" id="KW-0378">Hydrolase</keyword>
<dbReference type="GO" id="GO:0005737">
    <property type="term" value="C:cytoplasm"/>
    <property type="evidence" value="ECO:0007669"/>
    <property type="project" value="TreeGrafter"/>
</dbReference>
<protein>
    <submittedName>
        <fullName evidence="3">Hydrolase of MutT (Nudix) family protein</fullName>
    </submittedName>
</protein>
<evidence type="ECO:0000256" key="1">
    <source>
        <dbReference type="ARBA" id="ARBA00022801"/>
    </source>
</evidence>
<dbReference type="STRING" id="313596.RB2501_00035"/>
<proteinExistence type="predicted"/>
<dbReference type="GO" id="GO:0004452">
    <property type="term" value="F:isopentenyl-diphosphate delta-isomerase activity"/>
    <property type="evidence" value="ECO:0007669"/>
    <property type="project" value="TreeGrafter"/>
</dbReference>
<dbReference type="InterPro" id="IPR015797">
    <property type="entry name" value="NUDIX_hydrolase-like_dom_sf"/>
</dbReference>
<evidence type="ECO:0000259" key="2">
    <source>
        <dbReference type="PROSITE" id="PS51462"/>
    </source>
</evidence>
<dbReference type="PROSITE" id="PS00893">
    <property type="entry name" value="NUDIX_BOX"/>
    <property type="match status" value="1"/>
</dbReference>
<dbReference type="AlphaFoldDB" id="A4CQA8"/>
<organism evidence="3 4">
    <name type="scientific">Robiginitalea biformata (strain ATCC BAA-864 / DSM 15991 / KCTC 12146 / HTCC2501)</name>
    <dbReference type="NCBI Taxonomy" id="313596"/>
    <lineage>
        <taxon>Bacteria</taxon>
        <taxon>Pseudomonadati</taxon>
        <taxon>Bacteroidota</taxon>
        <taxon>Flavobacteriia</taxon>
        <taxon>Flavobacteriales</taxon>
        <taxon>Flavobacteriaceae</taxon>
        <taxon>Robiginitalea</taxon>
    </lineage>
</organism>
<dbReference type="CDD" id="cd04692">
    <property type="entry name" value="NUDIX_Hydrolase"/>
    <property type="match status" value="1"/>
</dbReference>